<evidence type="ECO:0000259" key="1">
    <source>
        <dbReference type="Pfam" id="PF02470"/>
    </source>
</evidence>
<dbReference type="AlphaFoldDB" id="A0A7D6V7V9"/>
<dbReference type="GO" id="GO:0005576">
    <property type="term" value="C:extracellular region"/>
    <property type="evidence" value="ECO:0007669"/>
    <property type="project" value="TreeGrafter"/>
</dbReference>
<reference evidence="2 3" key="1">
    <citation type="submission" date="2020-07" db="EMBL/GenBank/DDBJ databases">
        <authorList>
            <person name="Zhuang K."/>
            <person name="Ran Y."/>
        </authorList>
    </citation>
    <scope>NUCLEOTIDE SEQUENCE [LARGE SCALE GENOMIC DNA]</scope>
    <source>
        <strain evidence="2 3">WCH-YHL-001</strain>
    </source>
</reference>
<organism evidence="2 3">
    <name type="scientific">Nocardia huaxiensis</name>
    <dbReference type="NCBI Taxonomy" id="2755382"/>
    <lineage>
        <taxon>Bacteria</taxon>
        <taxon>Bacillati</taxon>
        <taxon>Actinomycetota</taxon>
        <taxon>Actinomycetes</taxon>
        <taxon>Mycobacteriales</taxon>
        <taxon>Nocardiaceae</taxon>
        <taxon>Nocardia</taxon>
    </lineage>
</organism>
<gene>
    <name evidence="2" type="ORF">H0264_26465</name>
</gene>
<dbReference type="InterPro" id="IPR052336">
    <property type="entry name" value="MlaD_Phospholipid_Transporter"/>
</dbReference>
<evidence type="ECO:0000313" key="3">
    <source>
        <dbReference type="Proteomes" id="UP000515512"/>
    </source>
</evidence>
<evidence type="ECO:0000313" key="2">
    <source>
        <dbReference type="EMBL" id="QLY28854.1"/>
    </source>
</evidence>
<dbReference type="Pfam" id="PF02470">
    <property type="entry name" value="MlaD"/>
    <property type="match status" value="1"/>
</dbReference>
<dbReference type="InterPro" id="IPR003399">
    <property type="entry name" value="Mce/MlaD"/>
</dbReference>
<dbReference type="RefSeq" id="WP_181580060.1">
    <property type="nucleotide sequence ID" value="NZ_CP059399.1"/>
</dbReference>
<name>A0A7D6V7V9_9NOCA</name>
<sequence length="329" mass="34518">MSPMRWRPRAVKPGSILSLAAIAGVLVLGIGYLSFGVLHLDPFRDRHTVRILLTNSGGVGTGSPVLLSGVPVGKVTAVSTVASGVELRLDLQVRYRIPAASELRIEALSALGEPYVEFDPPNQNGPYLADGQLIDARTTALPMSIPQVAVRAVELMRQFDPQAISSLVGTIDTAITGTRGDLPAIEHASTLLAATILSRTDLIHQLLTDMQTLGADMDWTGTALASSGPQWTGFGTALDRLIVAASGLYSVGDSPADYHTGDGIVPFLQRLDALLQKIGPQLTGLAPALRPLMDTTAQAGSRIDIGALISQALATVGSDGAVHLRINLK</sequence>
<proteinExistence type="predicted"/>
<dbReference type="PANTHER" id="PTHR33371:SF16">
    <property type="entry name" value="MCE-FAMILY PROTEIN MCE3F"/>
    <property type="match status" value="1"/>
</dbReference>
<dbReference type="Proteomes" id="UP000515512">
    <property type="component" value="Chromosome"/>
</dbReference>
<keyword evidence="3" id="KW-1185">Reference proteome</keyword>
<protein>
    <submittedName>
        <fullName evidence="2">MCE family protein</fullName>
    </submittedName>
</protein>
<dbReference type="PANTHER" id="PTHR33371">
    <property type="entry name" value="INTERMEMBRANE PHOSPHOLIPID TRANSPORT SYSTEM BINDING PROTEIN MLAD-RELATED"/>
    <property type="match status" value="1"/>
</dbReference>
<feature type="domain" description="Mce/MlaD" evidence="1">
    <location>
        <begin position="48"/>
        <end position="121"/>
    </location>
</feature>
<accession>A0A7D6V7V9</accession>
<dbReference type="EMBL" id="CP059399">
    <property type="protein sequence ID" value="QLY28854.1"/>
    <property type="molecule type" value="Genomic_DNA"/>
</dbReference>
<dbReference type="KEGG" id="nhu:H0264_26465"/>